<name>A0ABS5TGK0_9ACTN</name>
<proteinExistence type="predicted"/>
<keyword evidence="2" id="KW-0812">Transmembrane</keyword>
<comment type="caution">
    <text evidence="3">The sequence shown here is derived from an EMBL/GenBank/DDBJ whole genome shotgun (WGS) entry which is preliminary data.</text>
</comment>
<feature type="transmembrane region" description="Helical" evidence="2">
    <location>
        <begin position="405"/>
        <end position="422"/>
    </location>
</feature>
<reference evidence="3 4" key="1">
    <citation type="submission" date="2021-05" db="EMBL/GenBank/DDBJ databases">
        <title>Kineosporia and Streptomyces sp. nov. two new marine actinobacteria isolated from Coral.</title>
        <authorList>
            <person name="Buangrab K."/>
            <person name="Sutthacheep M."/>
            <person name="Yeemin T."/>
            <person name="Harunari E."/>
            <person name="Igarashi Y."/>
            <person name="Kanchanasin P."/>
            <person name="Tanasupawat S."/>
            <person name="Phongsopitanun W."/>
        </authorList>
    </citation>
    <scope>NUCLEOTIDE SEQUENCE [LARGE SCALE GENOMIC DNA]</scope>
    <source>
        <strain evidence="3 4">J2-2</strain>
    </source>
</reference>
<sequence length="464" mass="48587">MARPHHRLRRDAELISRIPRRLGLVLAGVVTLLALTAPAASAHVVPTSSIQLVENDSTLTATVSIPVSDLDSAGVDVADQNSVDTYLLEHFAPTSDDGTAWGVAAGDYTLASAGNAATTGIYQQLTITFILTPAAGQSLESLDLGYDAVVEKVATHAIVVTARSGDDVTALGTIRRDIATNTVQPLHVDLGRVSRAGALTGMFALGMEHIKEGTDHQLFLLTLLLPAPLLAAGRRWGQAVSARTAVGRITRITLAFTLGHSVTLALGALGVPVPAQVVESLIAVSILVAAAHAVRPLFPGREALVAAAFGLIHGLAFSQTLQELDLAGRELALSLLGFNLGIEAMQLIVVALVLPPLLMLAHAGRYRGLRIVASVLTAVAALGWLLDRLGLGNPLATGADHLEAASLPLVVLLWLAAAAQALRSRVVRLSSAPRSLDLRENSPTEHEVRVSDSRARCSLAQEEP</sequence>
<accession>A0ABS5TGK0</accession>
<feature type="compositionally biased region" description="Basic and acidic residues" evidence="1">
    <location>
        <begin position="438"/>
        <end position="455"/>
    </location>
</feature>
<dbReference type="EMBL" id="JAHBAY010000005">
    <property type="protein sequence ID" value="MBT0770223.1"/>
    <property type="molecule type" value="Genomic_DNA"/>
</dbReference>
<keyword evidence="2" id="KW-0472">Membrane</keyword>
<keyword evidence="4" id="KW-1185">Reference proteome</keyword>
<evidence type="ECO:0000256" key="2">
    <source>
        <dbReference type="SAM" id="Phobius"/>
    </source>
</evidence>
<dbReference type="Proteomes" id="UP001197247">
    <property type="component" value="Unassembled WGS sequence"/>
</dbReference>
<feature type="transmembrane region" description="Helical" evidence="2">
    <location>
        <begin position="368"/>
        <end position="385"/>
    </location>
</feature>
<evidence type="ECO:0000313" key="3">
    <source>
        <dbReference type="EMBL" id="MBT0770223.1"/>
    </source>
</evidence>
<evidence type="ECO:0000256" key="1">
    <source>
        <dbReference type="SAM" id="MobiDB-lite"/>
    </source>
</evidence>
<feature type="transmembrane region" description="Helical" evidence="2">
    <location>
        <begin position="341"/>
        <end position="361"/>
    </location>
</feature>
<protein>
    <submittedName>
        <fullName evidence="3">HupE/UreJ family protein</fullName>
    </submittedName>
</protein>
<feature type="region of interest" description="Disordered" evidence="1">
    <location>
        <begin position="438"/>
        <end position="464"/>
    </location>
</feature>
<evidence type="ECO:0000313" key="4">
    <source>
        <dbReference type="Proteomes" id="UP001197247"/>
    </source>
</evidence>
<keyword evidence="2" id="KW-1133">Transmembrane helix</keyword>
<dbReference type="InterPro" id="IPR032809">
    <property type="entry name" value="Put_HupE_UreJ"/>
</dbReference>
<gene>
    <name evidence="3" type="ORF">KIH74_14880</name>
</gene>
<dbReference type="RefSeq" id="WP_214156512.1">
    <property type="nucleotide sequence ID" value="NZ_JAHBAY010000005.1"/>
</dbReference>
<dbReference type="Pfam" id="PF13795">
    <property type="entry name" value="HupE_UreJ_2"/>
    <property type="match status" value="1"/>
</dbReference>
<organism evidence="3 4">
    <name type="scientific">Kineosporia corallincola</name>
    <dbReference type="NCBI Taxonomy" id="2835133"/>
    <lineage>
        <taxon>Bacteria</taxon>
        <taxon>Bacillati</taxon>
        <taxon>Actinomycetota</taxon>
        <taxon>Actinomycetes</taxon>
        <taxon>Kineosporiales</taxon>
        <taxon>Kineosporiaceae</taxon>
        <taxon>Kineosporia</taxon>
    </lineage>
</organism>